<protein>
    <submittedName>
        <fullName evidence="1">Uncharacterized protein</fullName>
    </submittedName>
</protein>
<organism evidence="1">
    <name type="scientific">hydrothermal vent metagenome</name>
    <dbReference type="NCBI Taxonomy" id="652676"/>
    <lineage>
        <taxon>unclassified sequences</taxon>
        <taxon>metagenomes</taxon>
        <taxon>ecological metagenomes</taxon>
    </lineage>
</organism>
<name>A0A3B0Z4B5_9ZZZZ</name>
<dbReference type="AlphaFoldDB" id="A0A3B0Z4B5"/>
<reference evidence="1" key="1">
    <citation type="submission" date="2018-06" db="EMBL/GenBank/DDBJ databases">
        <authorList>
            <person name="Zhirakovskaya E."/>
        </authorList>
    </citation>
    <scope>NUCLEOTIDE SEQUENCE</scope>
</reference>
<dbReference type="EMBL" id="UOFP01000139">
    <property type="protein sequence ID" value="VAW86391.1"/>
    <property type="molecule type" value="Genomic_DNA"/>
</dbReference>
<accession>A0A3B0Z4B5</accession>
<sequence length="46" mass="5555">MSSVRRFEAKWRYLKNAPEIREKLERIPALQKPFNSIKTAKKMESF</sequence>
<evidence type="ECO:0000313" key="1">
    <source>
        <dbReference type="EMBL" id="VAW86391.1"/>
    </source>
</evidence>
<gene>
    <name evidence="1" type="ORF">MNBD_GAMMA18-512</name>
</gene>
<proteinExistence type="predicted"/>